<name>A0A955RLB8_9BACT</name>
<keyword evidence="1" id="KW-0812">Transmembrane</keyword>
<organism evidence="2 3">
    <name type="scientific">Candidatus Dojkabacteria bacterium</name>
    <dbReference type="NCBI Taxonomy" id="2099670"/>
    <lineage>
        <taxon>Bacteria</taxon>
        <taxon>Candidatus Dojkabacteria</taxon>
    </lineage>
</organism>
<reference evidence="2" key="1">
    <citation type="submission" date="2020-04" db="EMBL/GenBank/DDBJ databases">
        <authorList>
            <person name="Zhang T."/>
        </authorList>
    </citation>
    <scope>NUCLEOTIDE SEQUENCE</scope>
    <source>
        <strain evidence="2">HKST-UBA11</strain>
    </source>
</reference>
<accession>A0A955RLB8</accession>
<evidence type="ECO:0000313" key="2">
    <source>
        <dbReference type="EMBL" id="MCA9386158.1"/>
    </source>
</evidence>
<dbReference type="Proteomes" id="UP000754563">
    <property type="component" value="Unassembled WGS sequence"/>
</dbReference>
<dbReference type="EMBL" id="JAGQLH010000087">
    <property type="protein sequence ID" value="MCA9386158.1"/>
    <property type="molecule type" value="Genomic_DNA"/>
</dbReference>
<keyword evidence="1" id="KW-0472">Membrane</keyword>
<dbReference type="AlphaFoldDB" id="A0A955RLB8"/>
<reference evidence="2" key="2">
    <citation type="journal article" date="2021" name="Microbiome">
        <title>Successional dynamics and alternative stable states in a saline activated sludge microbial community over 9 years.</title>
        <authorList>
            <person name="Wang Y."/>
            <person name="Ye J."/>
            <person name="Ju F."/>
            <person name="Liu L."/>
            <person name="Boyd J.A."/>
            <person name="Deng Y."/>
            <person name="Parks D.H."/>
            <person name="Jiang X."/>
            <person name="Yin X."/>
            <person name="Woodcroft B.J."/>
            <person name="Tyson G.W."/>
            <person name="Hugenholtz P."/>
            <person name="Polz M.F."/>
            <person name="Zhang T."/>
        </authorList>
    </citation>
    <scope>NUCLEOTIDE SEQUENCE</scope>
    <source>
        <strain evidence="2">HKST-UBA11</strain>
    </source>
</reference>
<keyword evidence="1" id="KW-1133">Transmembrane helix</keyword>
<evidence type="ECO:0000313" key="3">
    <source>
        <dbReference type="Proteomes" id="UP000754563"/>
    </source>
</evidence>
<evidence type="ECO:0000256" key="1">
    <source>
        <dbReference type="SAM" id="Phobius"/>
    </source>
</evidence>
<protein>
    <submittedName>
        <fullName evidence="2">Uncharacterized protein</fullName>
    </submittedName>
</protein>
<proteinExistence type="predicted"/>
<gene>
    <name evidence="2" type="ORF">KC717_05925</name>
</gene>
<sequence>MAKKKDTSAIVNYAPHSSVTRVSLIFFGLAASALLGIGFGLGTMP</sequence>
<comment type="caution">
    <text evidence="2">The sequence shown here is derived from an EMBL/GenBank/DDBJ whole genome shotgun (WGS) entry which is preliminary data.</text>
</comment>
<feature type="transmembrane region" description="Helical" evidence="1">
    <location>
        <begin position="21"/>
        <end position="42"/>
    </location>
</feature>